<feature type="domain" description="FCP1 homology" evidence="8">
    <location>
        <begin position="162"/>
        <end position="335"/>
    </location>
</feature>
<evidence type="ECO:0000256" key="4">
    <source>
        <dbReference type="ARBA" id="ARBA00047761"/>
    </source>
</evidence>
<evidence type="ECO:0000256" key="7">
    <source>
        <dbReference type="SAM" id="MobiDB-lite"/>
    </source>
</evidence>
<feature type="region of interest" description="Disordered" evidence="7">
    <location>
        <begin position="110"/>
        <end position="129"/>
    </location>
</feature>
<protein>
    <recommendedName>
        <fullName evidence="6">RNA polymerase II C-terminal domain phosphatase-like</fullName>
        <ecNumber evidence="6">3.1.3.16</ecNumber>
    </recommendedName>
</protein>
<dbReference type="EC" id="3.1.3.16" evidence="6"/>
<dbReference type="Pfam" id="PF03031">
    <property type="entry name" value="NIF"/>
    <property type="match status" value="1"/>
</dbReference>
<evidence type="ECO:0000256" key="3">
    <source>
        <dbReference type="ARBA" id="ARBA00023242"/>
    </source>
</evidence>
<evidence type="ECO:0000256" key="5">
    <source>
        <dbReference type="ARBA" id="ARBA00048336"/>
    </source>
</evidence>
<dbReference type="InterPro" id="IPR036412">
    <property type="entry name" value="HAD-like_sf"/>
</dbReference>
<evidence type="ECO:0000313" key="10">
    <source>
        <dbReference type="Proteomes" id="UP001177140"/>
    </source>
</evidence>
<dbReference type="Proteomes" id="UP001177140">
    <property type="component" value="Unassembled WGS sequence"/>
</dbReference>
<evidence type="ECO:0000259" key="8">
    <source>
        <dbReference type="PROSITE" id="PS50969"/>
    </source>
</evidence>
<dbReference type="InterPro" id="IPR023214">
    <property type="entry name" value="HAD_sf"/>
</dbReference>
<reference evidence="9" key="1">
    <citation type="submission" date="2022-03" db="EMBL/GenBank/DDBJ databases">
        <title>A functionally conserved STORR gene fusion in Papaver species that diverged 16.8 million years ago.</title>
        <authorList>
            <person name="Catania T."/>
        </authorList>
    </citation>
    <scope>NUCLEOTIDE SEQUENCE</scope>
    <source>
        <strain evidence="9">S-191538</strain>
    </source>
</reference>
<dbReference type="PROSITE" id="PS50969">
    <property type="entry name" value="FCP1"/>
    <property type="match status" value="1"/>
</dbReference>
<accession>A0AA41W1V1</accession>
<dbReference type="GO" id="GO:0005634">
    <property type="term" value="C:nucleus"/>
    <property type="evidence" value="ECO:0007669"/>
    <property type="project" value="UniProtKB-SubCell"/>
</dbReference>
<comment type="catalytic activity">
    <reaction evidence="5 6">
        <text>O-phospho-L-threonyl-[protein] + H2O = L-threonyl-[protein] + phosphate</text>
        <dbReference type="Rhea" id="RHEA:47004"/>
        <dbReference type="Rhea" id="RHEA-COMP:11060"/>
        <dbReference type="Rhea" id="RHEA-COMP:11605"/>
        <dbReference type="ChEBI" id="CHEBI:15377"/>
        <dbReference type="ChEBI" id="CHEBI:30013"/>
        <dbReference type="ChEBI" id="CHEBI:43474"/>
        <dbReference type="ChEBI" id="CHEBI:61977"/>
        <dbReference type="EC" id="3.1.3.16"/>
    </reaction>
</comment>
<dbReference type="GO" id="GO:0008420">
    <property type="term" value="F:RNA polymerase II CTD heptapeptide repeat phosphatase activity"/>
    <property type="evidence" value="ECO:0007669"/>
    <property type="project" value="UniProtKB-UniRule"/>
</dbReference>
<evidence type="ECO:0000256" key="1">
    <source>
        <dbReference type="ARBA" id="ARBA00004123"/>
    </source>
</evidence>
<dbReference type="EMBL" id="JAJJMA010340671">
    <property type="protein sequence ID" value="MCL7051635.1"/>
    <property type="molecule type" value="Genomic_DNA"/>
</dbReference>
<gene>
    <name evidence="9" type="ORF">MKW94_030696</name>
</gene>
<evidence type="ECO:0000256" key="6">
    <source>
        <dbReference type="RuleBase" id="RU366066"/>
    </source>
</evidence>
<evidence type="ECO:0000313" key="9">
    <source>
        <dbReference type="EMBL" id="MCL7051635.1"/>
    </source>
</evidence>
<comment type="subcellular location">
    <subcellularLocation>
        <location evidence="1 6">Nucleus</location>
    </subcellularLocation>
</comment>
<evidence type="ECO:0000256" key="2">
    <source>
        <dbReference type="ARBA" id="ARBA00022801"/>
    </source>
</evidence>
<dbReference type="PANTHER" id="PTHR23081:SF36">
    <property type="entry name" value="RNA POLYMERASE II SUBUNIT A C-TERMINAL DOMAIN PHOSPHATASE"/>
    <property type="match status" value="1"/>
</dbReference>
<sequence length="396" mass="45773">MAASVYSSLQQTLYLQPQQNRKFSIEDFYRFEGPKQVKKIKISCHPQQRKRKISIEDCGFEAEKPVAKRRITFKFTPSSLPPPEELSYADKQVETPPAAKRSIIVRLKVPPSSSSIPQPPPPPPPLISNNGAKELSDYNQRENMRLRTLSLICGNTYRNSYFTQKKLCLVLDLDHTLLHSVKIQDVSREEQEYLNGKLSSSTKDLNGDSLFSMSGRYVKLRPYTREFLKEANRDFKLFIYTMGSRDYARDMGRLLDPTGDLFKKNIVSKDDSTIVNRKNLDVLSGPNGNNTIIIDDTKKVWENNRKNLIQIDKYNYFSEDGYTMKKDNEEGFEDEDGALKTILEGLQKVHRNFFEQFLTVPLTGPELRELVKSVDVKPVLKRFRKKYKKLRHEANS</sequence>
<keyword evidence="2 6" id="KW-0378">Hydrolase</keyword>
<name>A0AA41W1V1_PAPNU</name>
<dbReference type="InterPro" id="IPR039189">
    <property type="entry name" value="Fcp1"/>
</dbReference>
<keyword evidence="10" id="KW-1185">Reference proteome</keyword>
<keyword evidence="3 6" id="KW-0539">Nucleus</keyword>
<dbReference type="InterPro" id="IPR004274">
    <property type="entry name" value="FCP1_dom"/>
</dbReference>
<feature type="compositionally biased region" description="Pro residues" evidence="7">
    <location>
        <begin position="117"/>
        <end position="126"/>
    </location>
</feature>
<comment type="function">
    <text evidence="6">This promotes the activity of RNA polymerase II.</text>
</comment>
<dbReference type="SUPFAM" id="SSF56784">
    <property type="entry name" value="HAD-like"/>
    <property type="match status" value="1"/>
</dbReference>
<dbReference type="PANTHER" id="PTHR23081">
    <property type="entry name" value="RNA POLYMERASE II CTD PHOSPHATASE"/>
    <property type="match status" value="1"/>
</dbReference>
<dbReference type="InterPro" id="IPR011947">
    <property type="entry name" value="FCP1_euk"/>
</dbReference>
<comment type="catalytic activity">
    <reaction evidence="4 6">
        <text>O-phospho-L-seryl-[protein] + H2O = L-seryl-[protein] + phosphate</text>
        <dbReference type="Rhea" id="RHEA:20629"/>
        <dbReference type="Rhea" id="RHEA-COMP:9863"/>
        <dbReference type="Rhea" id="RHEA-COMP:11604"/>
        <dbReference type="ChEBI" id="CHEBI:15377"/>
        <dbReference type="ChEBI" id="CHEBI:29999"/>
        <dbReference type="ChEBI" id="CHEBI:43474"/>
        <dbReference type="ChEBI" id="CHEBI:83421"/>
        <dbReference type="EC" id="3.1.3.16"/>
    </reaction>
</comment>
<dbReference type="NCBIfam" id="TIGR02250">
    <property type="entry name" value="FCP1_euk"/>
    <property type="match status" value="1"/>
</dbReference>
<proteinExistence type="predicted"/>
<dbReference type="Gene3D" id="3.40.50.1000">
    <property type="entry name" value="HAD superfamily/HAD-like"/>
    <property type="match status" value="1"/>
</dbReference>
<comment type="caution">
    <text evidence="9">The sequence shown here is derived from an EMBL/GenBank/DDBJ whole genome shotgun (WGS) entry which is preliminary data.</text>
</comment>
<dbReference type="CDD" id="cd07521">
    <property type="entry name" value="HAD_FCP1-like"/>
    <property type="match status" value="1"/>
</dbReference>
<dbReference type="SMART" id="SM00577">
    <property type="entry name" value="CPDc"/>
    <property type="match status" value="1"/>
</dbReference>
<organism evidence="9 10">
    <name type="scientific">Papaver nudicaule</name>
    <name type="common">Iceland poppy</name>
    <dbReference type="NCBI Taxonomy" id="74823"/>
    <lineage>
        <taxon>Eukaryota</taxon>
        <taxon>Viridiplantae</taxon>
        <taxon>Streptophyta</taxon>
        <taxon>Embryophyta</taxon>
        <taxon>Tracheophyta</taxon>
        <taxon>Spermatophyta</taxon>
        <taxon>Magnoliopsida</taxon>
        <taxon>Ranunculales</taxon>
        <taxon>Papaveraceae</taxon>
        <taxon>Papaveroideae</taxon>
        <taxon>Papaver</taxon>
    </lineage>
</organism>
<dbReference type="AlphaFoldDB" id="A0AA41W1V1"/>